<dbReference type="Proteomes" id="UP000030706">
    <property type="component" value="Unassembled WGS sequence"/>
</dbReference>
<dbReference type="RefSeq" id="XP_029760171.1">
    <property type="nucleotide sequence ID" value="XM_029900027.1"/>
</dbReference>
<organism evidence="1 2">
    <name type="scientific">Aureobasidium pullulans EXF-150</name>
    <dbReference type="NCBI Taxonomy" id="1043002"/>
    <lineage>
        <taxon>Eukaryota</taxon>
        <taxon>Fungi</taxon>
        <taxon>Dikarya</taxon>
        <taxon>Ascomycota</taxon>
        <taxon>Pezizomycotina</taxon>
        <taxon>Dothideomycetes</taxon>
        <taxon>Dothideomycetidae</taxon>
        <taxon>Dothideales</taxon>
        <taxon>Saccotheciaceae</taxon>
        <taxon>Aureobasidium</taxon>
    </lineage>
</organism>
<gene>
    <name evidence="1" type="ORF">M438DRAFT_26545</name>
</gene>
<dbReference type="AlphaFoldDB" id="A0A074XJX7"/>
<protein>
    <submittedName>
        <fullName evidence="1">Uncharacterized protein</fullName>
    </submittedName>
</protein>
<reference evidence="1 2" key="1">
    <citation type="journal article" date="2014" name="BMC Genomics">
        <title>Genome sequencing of four Aureobasidium pullulans varieties: biotechnological potential, stress tolerance, and description of new species.</title>
        <authorList>
            <person name="Gostin Ar C."/>
            <person name="Ohm R.A."/>
            <person name="Kogej T."/>
            <person name="Sonjak S."/>
            <person name="Turk M."/>
            <person name="Zajc J."/>
            <person name="Zalar P."/>
            <person name="Grube M."/>
            <person name="Sun H."/>
            <person name="Han J."/>
            <person name="Sharma A."/>
            <person name="Chiniquy J."/>
            <person name="Ngan C.Y."/>
            <person name="Lipzen A."/>
            <person name="Barry K."/>
            <person name="Grigoriev I.V."/>
            <person name="Gunde-Cimerman N."/>
        </authorList>
    </citation>
    <scope>NUCLEOTIDE SEQUENCE [LARGE SCALE GENOMIC DNA]</scope>
    <source>
        <strain evidence="1 2">EXF-150</strain>
    </source>
</reference>
<accession>A0A074XJX7</accession>
<proteinExistence type="predicted"/>
<dbReference type="GeneID" id="40742333"/>
<dbReference type="EMBL" id="KL584983">
    <property type="protein sequence ID" value="KEQ83984.1"/>
    <property type="molecule type" value="Genomic_DNA"/>
</dbReference>
<evidence type="ECO:0000313" key="1">
    <source>
        <dbReference type="EMBL" id="KEQ83984.1"/>
    </source>
</evidence>
<dbReference type="HOGENOM" id="CLU_1481692_0_0_1"/>
<evidence type="ECO:0000313" key="2">
    <source>
        <dbReference type="Proteomes" id="UP000030706"/>
    </source>
</evidence>
<sequence>MKGWSWLDLIASLRDCDFGSDVVTNEGFRLQQSGKILDELKDRWCQVDEVMNRWHQKHIYRVSNGQKGVRGFVDDEAVVPTLAGCCGVSCNLDGAYEINTGTNLPSSYPFRIIQKCHLHCCFNSSLLPDQSCLRAASLQFSVVAHLSILPPSLFRNHHLSSIPTTSTPAHTHFSLFAFDSYR</sequence>
<name>A0A074XJX7_AURPU</name>
<keyword evidence="2" id="KW-1185">Reference proteome</keyword>